<dbReference type="Proteomes" id="UP000318509">
    <property type="component" value="Unassembled WGS sequence"/>
</dbReference>
<dbReference type="CDD" id="cd00487">
    <property type="entry name" value="Pep_deformylase"/>
    <property type="match status" value="1"/>
</dbReference>
<sequence length="165" mass="18270">MEIITVDSPKAGLLRRRSQPVRAVTPDVRALMDQMFEMLQVAHGLGLAAPQIGVGRRVFVAKIEDRQIALADPEILHQEGEVVATEACLSIPGLLGDVPRAQRVTVRGRNRRNRFVTIEAAGLLARVLQHEIDHLNGILFTDRVRDPKTLRRVDETAEMAPTEAS</sequence>
<dbReference type="GO" id="GO:0006412">
    <property type="term" value="P:translation"/>
    <property type="evidence" value="ECO:0007669"/>
    <property type="project" value="UniProtKB-UniRule"/>
</dbReference>
<dbReference type="EMBL" id="VBAK01000148">
    <property type="protein sequence ID" value="TMI87967.1"/>
    <property type="molecule type" value="Genomic_DNA"/>
</dbReference>
<dbReference type="SUPFAM" id="SSF56420">
    <property type="entry name" value="Peptide deformylase"/>
    <property type="match status" value="1"/>
</dbReference>
<feature type="active site" evidence="2">
    <location>
        <position position="131"/>
    </location>
</feature>
<dbReference type="InterPro" id="IPR023635">
    <property type="entry name" value="Peptide_deformylase"/>
</dbReference>
<keyword evidence="2" id="KW-0648">Protein biosynthesis</keyword>
<dbReference type="Gene3D" id="3.90.45.10">
    <property type="entry name" value="Peptide deformylase"/>
    <property type="match status" value="1"/>
</dbReference>
<dbReference type="GO" id="GO:0042586">
    <property type="term" value="F:peptide deformylase activity"/>
    <property type="evidence" value="ECO:0007669"/>
    <property type="project" value="UniProtKB-UniRule"/>
</dbReference>
<dbReference type="PRINTS" id="PR01576">
    <property type="entry name" value="PDEFORMYLASE"/>
</dbReference>
<dbReference type="NCBIfam" id="NF001159">
    <property type="entry name" value="PRK00150.1-3"/>
    <property type="match status" value="1"/>
</dbReference>
<evidence type="ECO:0000313" key="3">
    <source>
        <dbReference type="EMBL" id="TMI87967.1"/>
    </source>
</evidence>
<feature type="binding site" evidence="2">
    <location>
        <position position="130"/>
    </location>
    <ligand>
        <name>Fe cation</name>
        <dbReference type="ChEBI" id="CHEBI:24875"/>
    </ligand>
</feature>
<comment type="catalytic activity">
    <reaction evidence="2">
        <text>N-terminal N-formyl-L-methionyl-[peptide] + H2O = N-terminal L-methionyl-[peptide] + formate</text>
        <dbReference type="Rhea" id="RHEA:24420"/>
        <dbReference type="Rhea" id="RHEA-COMP:10639"/>
        <dbReference type="Rhea" id="RHEA-COMP:10640"/>
        <dbReference type="ChEBI" id="CHEBI:15377"/>
        <dbReference type="ChEBI" id="CHEBI:15740"/>
        <dbReference type="ChEBI" id="CHEBI:49298"/>
        <dbReference type="ChEBI" id="CHEBI:64731"/>
        <dbReference type="EC" id="3.5.1.88"/>
    </reaction>
</comment>
<proteinExistence type="inferred from homology"/>
<reference evidence="3 4" key="1">
    <citation type="journal article" date="2019" name="Nat. Microbiol.">
        <title>Mediterranean grassland soil C-N compound turnover is dependent on rainfall and depth, and is mediated by genomically divergent microorganisms.</title>
        <authorList>
            <person name="Diamond S."/>
            <person name="Andeer P.F."/>
            <person name="Li Z."/>
            <person name="Crits-Christoph A."/>
            <person name="Burstein D."/>
            <person name="Anantharaman K."/>
            <person name="Lane K.R."/>
            <person name="Thomas B.C."/>
            <person name="Pan C."/>
            <person name="Northen T.R."/>
            <person name="Banfield J.F."/>
        </authorList>
    </citation>
    <scope>NUCLEOTIDE SEQUENCE [LARGE SCALE GENOMIC DNA]</scope>
    <source>
        <strain evidence="3">NP_3</strain>
    </source>
</reference>
<evidence type="ECO:0000256" key="2">
    <source>
        <dbReference type="HAMAP-Rule" id="MF_00163"/>
    </source>
</evidence>
<dbReference type="EC" id="3.5.1.88" evidence="2"/>
<dbReference type="PANTHER" id="PTHR10458:SF22">
    <property type="entry name" value="PEPTIDE DEFORMYLASE"/>
    <property type="match status" value="1"/>
</dbReference>
<comment type="cofactor">
    <cofactor evidence="2">
        <name>Fe(2+)</name>
        <dbReference type="ChEBI" id="CHEBI:29033"/>
    </cofactor>
    <text evidence="2">Binds 1 Fe(2+) ion.</text>
</comment>
<accession>A0A537JWN9</accession>
<comment type="caution">
    <text evidence="3">The sequence shown here is derived from an EMBL/GenBank/DDBJ whole genome shotgun (WGS) entry which is preliminary data.</text>
</comment>
<comment type="similarity">
    <text evidence="1 2">Belongs to the polypeptide deformylase family.</text>
</comment>
<gene>
    <name evidence="2 3" type="primary">def</name>
    <name evidence="3" type="ORF">E6H00_14120</name>
</gene>
<dbReference type="NCBIfam" id="TIGR00079">
    <property type="entry name" value="pept_deformyl"/>
    <property type="match status" value="1"/>
</dbReference>
<dbReference type="HAMAP" id="MF_00163">
    <property type="entry name" value="Pep_deformylase"/>
    <property type="match status" value="1"/>
</dbReference>
<keyword evidence="2" id="KW-0479">Metal-binding</keyword>
<organism evidence="3 4">
    <name type="scientific">Candidatus Segetimicrobium genomatis</name>
    <dbReference type="NCBI Taxonomy" id="2569760"/>
    <lineage>
        <taxon>Bacteria</taxon>
        <taxon>Bacillati</taxon>
        <taxon>Candidatus Sysuimicrobiota</taxon>
        <taxon>Candidatus Sysuimicrobiia</taxon>
        <taxon>Candidatus Sysuimicrobiales</taxon>
        <taxon>Candidatus Segetimicrobiaceae</taxon>
        <taxon>Candidatus Segetimicrobium</taxon>
    </lineage>
</organism>
<dbReference type="GO" id="GO:0046872">
    <property type="term" value="F:metal ion binding"/>
    <property type="evidence" value="ECO:0007669"/>
    <property type="project" value="UniProtKB-KW"/>
</dbReference>
<keyword evidence="2 3" id="KW-0378">Hydrolase</keyword>
<feature type="binding site" evidence="2">
    <location>
        <position position="88"/>
    </location>
    <ligand>
        <name>Fe cation</name>
        <dbReference type="ChEBI" id="CHEBI:24875"/>
    </ligand>
</feature>
<feature type="binding site" evidence="2">
    <location>
        <position position="134"/>
    </location>
    <ligand>
        <name>Fe cation</name>
        <dbReference type="ChEBI" id="CHEBI:24875"/>
    </ligand>
</feature>
<evidence type="ECO:0000313" key="4">
    <source>
        <dbReference type="Proteomes" id="UP000318509"/>
    </source>
</evidence>
<dbReference type="Pfam" id="PF01327">
    <property type="entry name" value="Pep_deformylase"/>
    <property type="match status" value="1"/>
</dbReference>
<evidence type="ECO:0000256" key="1">
    <source>
        <dbReference type="ARBA" id="ARBA00010759"/>
    </source>
</evidence>
<comment type="function">
    <text evidence="2">Removes the formyl group from the N-terminal Met of newly synthesized proteins. Requires at least a dipeptide for an efficient rate of reaction. N-terminal L-methionine is a prerequisite for activity but the enzyme has broad specificity at other positions.</text>
</comment>
<name>A0A537JWN9_9BACT</name>
<keyword evidence="2" id="KW-0408">Iron</keyword>
<protein>
    <recommendedName>
        <fullName evidence="2">Peptide deformylase</fullName>
        <shortName evidence="2">PDF</shortName>
        <ecNumber evidence="2">3.5.1.88</ecNumber>
    </recommendedName>
    <alternativeName>
        <fullName evidence="2">Polypeptide deformylase</fullName>
    </alternativeName>
</protein>
<dbReference type="PANTHER" id="PTHR10458">
    <property type="entry name" value="PEPTIDE DEFORMYLASE"/>
    <property type="match status" value="1"/>
</dbReference>
<dbReference type="AlphaFoldDB" id="A0A537JWN9"/>
<dbReference type="InterPro" id="IPR036821">
    <property type="entry name" value="Peptide_deformylase_sf"/>
</dbReference>
<dbReference type="PIRSF" id="PIRSF004749">
    <property type="entry name" value="Pep_def"/>
    <property type="match status" value="1"/>
</dbReference>